<evidence type="ECO:0000313" key="1">
    <source>
        <dbReference type="EMBL" id="ELA42519.1"/>
    </source>
</evidence>
<dbReference type="VEuPathDB" id="MicrosporidiaDB:VICG_00271"/>
<proteinExistence type="predicted"/>
<sequence>MCLCFFVLLKHLTHFSFISCTFIYRFIVIESYIPRKVEMEAFENLLLILDKIEAELDQQPVYVMDKLKHESEKMYVFNALGICLGKLNNGCDKKYKEGLLRQKRIFRRLRVYNFNFAIYFTTLLNCECLF</sequence>
<dbReference type="RefSeq" id="XP_007603724.1">
    <property type="nucleotide sequence ID" value="XM_007603662.1"/>
</dbReference>
<dbReference type="AlphaFoldDB" id="L2GPH8"/>
<keyword evidence="2" id="KW-1185">Reference proteome</keyword>
<accession>L2GPH8</accession>
<reference evidence="2" key="1">
    <citation type="submission" date="2011-05" db="EMBL/GenBank/DDBJ databases">
        <title>The genome sequence of Vittaforma corneae strain ATCC 50505.</title>
        <authorList>
            <consortium name="The Broad Institute Genome Sequencing Platform"/>
            <person name="Cuomo C."/>
            <person name="Didier E."/>
            <person name="Bowers L."/>
            <person name="Young S.K."/>
            <person name="Zeng Q."/>
            <person name="Gargeya S."/>
            <person name="Fitzgerald M."/>
            <person name="Haas B."/>
            <person name="Abouelleil A."/>
            <person name="Alvarado L."/>
            <person name="Arachchi H.M."/>
            <person name="Berlin A."/>
            <person name="Chapman S.B."/>
            <person name="Gearin G."/>
            <person name="Goldberg J."/>
            <person name="Griggs A."/>
            <person name="Gujja S."/>
            <person name="Hansen M."/>
            <person name="Heiman D."/>
            <person name="Howarth C."/>
            <person name="Larimer J."/>
            <person name="Lui A."/>
            <person name="MacDonald P.J.P."/>
            <person name="McCowen C."/>
            <person name="Montmayeur A."/>
            <person name="Murphy C."/>
            <person name="Neiman D."/>
            <person name="Pearson M."/>
            <person name="Priest M."/>
            <person name="Roberts A."/>
            <person name="Saif S."/>
            <person name="Shea T."/>
            <person name="Sisk P."/>
            <person name="Stolte C."/>
            <person name="Sykes S."/>
            <person name="Wortman J."/>
            <person name="Nusbaum C."/>
            <person name="Birren B."/>
        </authorList>
    </citation>
    <scope>NUCLEOTIDE SEQUENCE [LARGE SCALE GENOMIC DNA]</scope>
    <source>
        <strain evidence="2">ATCC 50505</strain>
    </source>
</reference>
<dbReference type="InParanoid" id="L2GPH8"/>
<protein>
    <submittedName>
        <fullName evidence="1">Uncharacterized protein</fullName>
    </submittedName>
</protein>
<dbReference type="GeneID" id="19880989"/>
<dbReference type="HOGENOM" id="CLU_1939722_0_0_1"/>
<name>L2GPH8_VITCO</name>
<dbReference type="EMBL" id="JH370131">
    <property type="protein sequence ID" value="ELA42519.1"/>
    <property type="molecule type" value="Genomic_DNA"/>
</dbReference>
<organism evidence="1 2">
    <name type="scientific">Vittaforma corneae (strain ATCC 50505)</name>
    <name type="common">Microsporidian parasite</name>
    <name type="synonym">Nosema corneum</name>
    <dbReference type="NCBI Taxonomy" id="993615"/>
    <lineage>
        <taxon>Eukaryota</taxon>
        <taxon>Fungi</taxon>
        <taxon>Fungi incertae sedis</taxon>
        <taxon>Microsporidia</taxon>
        <taxon>Nosematidae</taxon>
        <taxon>Vittaforma</taxon>
    </lineage>
</organism>
<evidence type="ECO:0000313" key="2">
    <source>
        <dbReference type="Proteomes" id="UP000011082"/>
    </source>
</evidence>
<dbReference type="Proteomes" id="UP000011082">
    <property type="component" value="Unassembled WGS sequence"/>
</dbReference>
<gene>
    <name evidence="1" type="ORF">VICG_00271</name>
</gene>